<evidence type="ECO:0000313" key="6">
    <source>
        <dbReference type="EMBL" id="EER33058.1"/>
    </source>
</evidence>
<accession>C5MBP1</accession>
<keyword evidence="4" id="KW-0812">Transmembrane</keyword>
<evidence type="ECO:0000259" key="5">
    <source>
        <dbReference type="PROSITE" id="PS50002"/>
    </source>
</evidence>
<keyword evidence="4" id="KW-0472">Membrane</keyword>
<proteinExistence type="predicted"/>
<dbReference type="Proteomes" id="UP000002037">
    <property type="component" value="Unassembled WGS sequence"/>
</dbReference>
<sequence>MAILKQRDDGDSTIFLTITSTSTMSNNIPQPTDSSENTVQIVSWVQQTSLRTLVTSAPITIYSTISPSTQPKATTVYVSHNNSNEPTDSSLPPSVVESSSDEPSSTTTRRIGSMSDIPSHSTFGDITSASSSNRSTQIGLAIGIPIAIFAIFFIALGIWYYIRSRKNKNKNQQFNFNDTYYKSRTSDETITPDKPYPVVFSPGVYLKQESNSQIEKPERKESTVKRLSKMFPVRNKDQEQSFEKPQEFNFKKRMSMMTPIFLRKFNLGKIEETQEDDIKPQVLTIDSEHKNQVPKVKNKLNLPPTIVLEETGLDPVRGGLSPQQSMYTVIRSYNKNLSDELNIEVGDKVVILEKHSDGWCNVKKIHMGKEYYTHQSSQTTGLVPRMCLQKI</sequence>
<keyword evidence="1 2" id="KW-0728">SH3 domain</keyword>
<evidence type="ECO:0000256" key="1">
    <source>
        <dbReference type="ARBA" id="ARBA00022443"/>
    </source>
</evidence>
<evidence type="ECO:0000256" key="2">
    <source>
        <dbReference type="PROSITE-ProRule" id="PRU00192"/>
    </source>
</evidence>
<dbReference type="eggNOG" id="ENOG502QVI6">
    <property type="taxonomic scope" value="Eukaryota"/>
</dbReference>
<evidence type="ECO:0000256" key="4">
    <source>
        <dbReference type="SAM" id="Phobius"/>
    </source>
</evidence>
<feature type="transmembrane region" description="Helical" evidence="4">
    <location>
        <begin position="138"/>
        <end position="162"/>
    </location>
</feature>
<feature type="compositionally biased region" description="Polar residues" evidence="3">
    <location>
        <begin position="106"/>
        <end position="131"/>
    </location>
</feature>
<dbReference type="GeneID" id="8298009"/>
<dbReference type="GO" id="GO:0030447">
    <property type="term" value="P:filamentous growth"/>
    <property type="evidence" value="ECO:0007669"/>
    <property type="project" value="UniProtKB-ARBA"/>
</dbReference>
<dbReference type="SUPFAM" id="SSF50044">
    <property type="entry name" value="SH3-domain"/>
    <property type="match status" value="1"/>
</dbReference>
<dbReference type="PROSITE" id="PS50002">
    <property type="entry name" value="SH3"/>
    <property type="match status" value="1"/>
</dbReference>
<dbReference type="VEuPathDB" id="FungiDB:CTRG_03483"/>
<evidence type="ECO:0000256" key="3">
    <source>
        <dbReference type="SAM" id="MobiDB-lite"/>
    </source>
</evidence>
<feature type="region of interest" description="Disordered" evidence="3">
    <location>
        <begin position="78"/>
        <end position="131"/>
    </location>
</feature>
<dbReference type="AlphaFoldDB" id="C5MBP1"/>
<dbReference type="Gene3D" id="2.30.30.40">
    <property type="entry name" value="SH3 Domains"/>
    <property type="match status" value="1"/>
</dbReference>
<feature type="domain" description="SH3" evidence="5">
    <location>
        <begin position="322"/>
        <end position="391"/>
    </location>
</feature>
<reference evidence="6 7" key="1">
    <citation type="journal article" date="2009" name="Nature">
        <title>Evolution of pathogenicity and sexual reproduction in eight Candida genomes.</title>
        <authorList>
            <person name="Butler G."/>
            <person name="Rasmussen M.D."/>
            <person name="Lin M.F."/>
            <person name="Santos M.A."/>
            <person name="Sakthikumar S."/>
            <person name="Munro C.A."/>
            <person name="Rheinbay E."/>
            <person name="Grabherr M."/>
            <person name="Forche A."/>
            <person name="Reedy J.L."/>
            <person name="Agrafioti I."/>
            <person name="Arnaud M.B."/>
            <person name="Bates S."/>
            <person name="Brown A.J."/>
            <person name="Brunke S."/>
            <person name="Costanzo M.C."/>
            <person name="Fitzpatrick D.A."/>
            <person name="de Groot P.W."/>
            <person name="Harris D."/>
            <person name="Hoyer L.L."/>
            <person name="Hube B."/>
            <person name="Klis F.M."/>
            <person name="Kodira C."/>
            <person name="Lennard N."/>
            <person name="Logue M.E."/>
            <person name="Martin R."/>
            <person name="Neiman A.M."/>
            <person name="Nikolaou E."/>
            <person name="Quail M.A."/>
            <person name="Quinn J."/>
            <person name="Santos M.C."/>
            <person name="Schmitzberger F.F."/>
            <person name="Sherlock G."/>
            <person name="Shah P."/>
            <person name="Silverstein K.A."/>
            <person name="Skrzypek M.S."/>
            <person name="Soll D."/>
            <person name="Staggs R."/>
            <person name="Stansfield I."/>
            <person name="Stumpf M.P."/>
            <person name="Sudbery P.E."/>
            <person name="Srikantha T."/>
            <person name="Zeng Q."/>
            <person name="Berman J."/>
            <person name="Berriman M."/>
            <person name="Heitman J."/>
            <person name="Gow N.A."/>
            <person name="Lorenz M.C."/>
            <person name="Birren B.W."/>
            <person name="Kellis M."/>
            <person name="Cuomo C.A."/>
        </authorList>
    </citation>
    <scope>NUCLEOTIDE SEQUENCE [LARGE SCALE GENOMIC DNA]</scope>
    <source>
        <strain evidence="7">ATCC MYA-3404 / T1</strain>
    </source>
</reference>
<evidence type="ECO:0000313" key="7">
    <source>
        <dbReference type="Proteomes" id="UP000002037"/>
    </source>
</evidence>
<dbReference type="OrthoDB" id="5340910at2759"/>
<name>C5MBP1_CANTT</name>
<dbReference type="STRING" id="294747.C5MBP1"/>
<organism evidence="6 7">
    <name type="scientific">Candida tropicalis (strain ATCC MYA-3404 / T1)</name>
    <name type="common">Yeast</name>
    <dbReference type="NCBI Taxonomy" id="294747"/>
    <lineage>
        <taxon>Eukaryota</taxon>
        <taxon>Fungi</taxon>
        <taxon>Dikarya</taxon>
        <taxon>Ascomycota</taxon>
        <taxon>Saccharomycotina</taxon>
        <taxon>Pichiomycetes</taxon>
        <taxon>Debaryomycetaceae</taxon>
        <taxon>Candida/Lodderomyces clade</taxon>
        <taxon>Candida</taxon>
    </lineage>
</organism>
<keyword evidence="4" id="KW-1133">Transmembrane helix</keyword>
<keyword evidence="7" id="KW-1185">Reference proteome</keyword>
<dbReference type="RefSeq" id="XP_002549186.1">
    <property type="nucleotide sequence ID" value="XM_002549140.1"/>
</dbReference>
<feature type="compositionally biased region" description="Polar residues" evidence="3">
    <location>
        <begin position="78"/>
        <end position="87"/>
    </location>
</feature>
<dbReference type="Pfam" id="PF00018">
    <property type="entry name" value="SH3_1"/>
    <property type="match status" value="1"/>
</dbReference>
<dbReference type="InterPro" id="IPR001452">
    <property type="entry name" value="SH3_domain"/>
</dbReference>
<dbReference type="InterPro" id="IPR036028">
    <property type="entry name" value="SH3-like_dom_sf"/>
</dbReference>
<protein>
    <recommendedName>
        <fullName evidence="5">SH3 domain-containing protein</fullName>
    </recommendedName>
</protein>
<dbReference type="KEGG" id="ctp:CTRG_03483"/>
<gene>
    <name evidence="6" type="ORF">CTRG_03483</name>
</gene>
<feature type="compositionally biased region" description="Low complexity" evidence="3">
    <location>
        <begin position="88"/>
        <end position="105"/>
    </location>
</feature>
<dbReference type="HOGENOM" id="CLU_719602_0_0_1"/>
<dbReference type="EMBL" id="GG692398">
    <property type="protein sequence ID" value="EER33058.1"/>
    <property type="molecule type" value="Genomic_DNA"/>
</dbReference>